<organism evidence="3 4">
    <name type="scientific">Clohesyomyces aquaticus</name>
    <dbReference type="NCBI Taxonomy" id="1231657"/>
    <lineage>
        <taxon>Eukaryota</taxon>
        <taxon>Fungi</taxon>
        <taxon>Dikarya</taxon>
        <taxon>Ascomycota</taxon>
        <taxon>Pezizomycotina</taxon>
        <taxon>Dothideomycetes</taxon>
        <taxon>Pleosporomycetidae</taxon>
        <taxon>Pleosporales</taxon>
        <taxon>Lindgomycetaceae</taxon>
        <taxon>Clohesyomyces</taxon>
    </lineage>
</organism>
<reference evidence="3 4" key="1">
    <citation type="submission" date="2016-07" db="EMBL/GenBank/DDBJ databases">
        <title>Pervasive Adenine N6-methylation of Active Genes in Fungi.</title>
        <authorList>
            <consortium name="DOE Joint Genome Institute"/>
            <person name="Mondo S.J."/>
            <person name="Dannebaum R.O."/>
            <person name="Kuo R.C."/>
            <person name="Labutti K."/>
            <person name="Haridas S."/>
            <person name="Kuo A."/>
            <person name="Salamov A."/>
            <person name="Ahrendt S.R."/>
            <person name="Lipzen A."/>
            <person name="Sullivan W."/>
            <person name="Andreopoulos W.B."/>
            <person name="Clum A."/>
            <person name="Lindquist E."/>
            <person name="Daum C."/>
            <person name="Ramamoorthy G.K."/>
            <person name="Gryganskyi A."/>
            <person name="Culley D."/>
            <person name="Magnuson J.K."/>
            <person name="James T.Y."/>
            <person name="O'Malley M.A."/>
            <person name="Stajich J.E."/>
            <person name="Spatafora J.W."/>
            <person name="Visel A."/>
            <person name="Grigoriev I.V."/>
        </authorList>
    </citation>
    <scope>NUCLEOTIDE SEQUENCE [LARGE SCALE GENOMIC DNA]</scope>
    <source>
        <strain evidence="3 4">CBS 115471</strain>
    </source>
</reference>
<dbReference type="PANTHER" id="PTHR38795:SF1">
    <property type="entry name" value="DUF6604 DOMAIN-CONTAINING PROTEIN"/>
    <property type="match status" value="1"/>
</dbReference>
<dbReference type="STRING" id="1231657.A0A1Y1YHC1"/>
<evidence type="ECO:0000313" key="4">
    <source>
        <dbReference type="Proteomes" id="UP000193144"/>
    </source>
</evidence>
<feature type="compositionally biased region" description="Acidic residues" evidence="1">
    <location>
        <begin position="162"/>
        <end position="174"/>
    </location>
</feature>
<feature type="region of interest" description="Disordered" evidence="1">
    <location>
        <begin position="951"/>
        <end position="971"/>
    </location>
</feature>
<dbReference type="OrthoDB" id="5339038at2759"/>
<dbReference type="Pfam" id="PF20253">
    <property type="entry name" value="DUF6604"/>
    <property type="match status" value="1"/>
</dbReference>
<comment type="caution">
    <text evidence="3">The sequence shown here is derived from an EMBL/GenBank/DDBJ whole genome shotgun (WGS) entry which is preliminary data.</text>
</comment>
<keyword evidence="4" id="KW-1185">Reference proteome</keyword>
<dbReference type="InterPro" id="IPR016864">
    <property type="entry name" value="UCP028035"/>
</dbReference>
<dbReference type="PIRSF" id="PIRSF028035">
    <property type="entry name" value="UCP028035"/>
    <property type="match status" value="1"/>
</dbReference>
<dbReference type="PANTHER" id="PTHR38795">
    <property type="entry name" value="DUF6604 DOMAIN-CONTAINING PROTEIN"/>
    <property type="match status" value="1"/>
</dbReference>
<name>A0A1Y1YHC1_9PLEO</name>
<evidence type="ECO:0000259" key="2">
    <source>
        <dbReference type="Pfam" id="PF20253"/>
    </source>
</evidence>
<gene>
    <name evidence="3" type="ORF">BCR34DRAFT_578009</name>
</gene>
<dbReference type="Proteomes" id="UP000193144">
    <property type="component" value="Unassembled WGS sequence"/>
</dbReference>
<proteinExistence type="predicted"/>
<feature type="domain" description="DUF6604" evidence="2">
    <location>
        <begin position="9"/>
        <end position="288"/>
    </location>
</feature>
<accession>A0A1Y1YHC1</accession>
<dbReference type="EMBL" id="MCFA01000236">
    <property type="protein sequence ID" value="ORX97348.1"/>
    <property type="molecule type" value="Genomic_DNA"/>
</dbReference>
<protein>
    <recommendedName>
        <fullName evidence="2">DUF6604 domain-containing protein</fullName>
    </recommendedName>
</protein>
<feature type="compositionally biased region" description="Basic residues" evidence="1">
    <location>
        <begin position="180"/>
        <end position="204"/>
    </location>
</feature>
<dbReference type="AlphaFoldDB" id="A0A1Y1YHC1"/>
<feature type="region of interest" description="Disordered" evidence="1">
    <location>
        <begin position="159"/>
        <end position="213"/>
    </location>
</feature>
<evidence type="ECO:0000256" key="1">
    <source>
        <dbReference type="SAM" id="MobiDB-lite"/>
    </source>
</evidence>
<evidence type="ECO:0000313" key="3">
    <source>
        <dbReference type="EMBL" id="ORX97348.1"/>
    </source>
</evidence>
<sequence length="971" mass="110755">MAGTNLYLTYKKDTSQLLYWVINTSNGIVRSAASVEECAPVTVNTTGQSTVSEIVNMSKLIAKFLLPVPSGIFKLFQAVIKARSAIYAAFQQIVIQKPDPEIEKSNATHKHFIDALTESFEALGGNLWNSNKDPTTEEEKDEDIESFFRNQFSALSVGDGMGDVDGDSSSENDEQMQRAKVQKKRTTGKGKKGKRGKKSKHKPTPKTAAEPSLADVPVESYRIIEDKGGLMSEYLIAVYAVIQEWSQLRSFTQDLWHEVAYDGLNGAVAASLTNMAVTLVKQTCLAVFVDFPGHESYETIMKTITRGDPDTAQGRFSLGLYRMSACGHQTEKVLDNDIDVKEQFWIHTYNDLVAFITDFQKNRTGRPTKAMQAQINDWDPKFDLQRATKDDRLKWRRSYSINWLYDLVNVFSSIVVQRNTMKGEHHVYENVDWSKNGPWHQHRRLFGLNEFAGFVTTLAMQKPNTDIRQKILPHHVFQLQCIVDSLTASRGWMLSPLRGHILSPPARKFRPRRDVDLFLDREVKRNGQGFLQAVEILTQLMEKDVQQVHDPNRHREMSQILDDMKFDLVNWLGESKYMYGLNTIPASRFSKHNANGLWEYSPLLCATGMVEALVLTQRLSMMMWDRLPEPTLVIHLHNMLVQKGYLKKPVGLYENLQELLTDSFFPHGVPTSRFYDTLVKRVQLRQDRTSLRERQAVGRDASKDIHEILDPTLNTSFKTKTALMNYYDADWVPEKIPDNAINIPSMLFVLRLSNTKRVTDSLTGQERLEETELVKRAKARGKTDAAILEAASIPQLPNTTQDPEALLRNIESLKDYTTGPSVDPYRVTQQKKKEQIQGTTLLDLLRLDIFADVCGNHPLSSLNYVWITVHIMMLFMSFEDIFRERRHPLYVRAYEEAPPSMRRSRRAGLLMAAMADEDDEALRMFAGVFEKLRLGVMGCIYWEDLREAESGAKESAEDDEDKIPMDACSVM</sequence>
<dbReference type="InterPro" id="IPR046539">
    <property type="entry name" value="DUF6604"/>
</dbReference>